<feature type="signal peptide" evidence="1">
    <location>
        <begin position="1"/>
        <end position="28"/>
    </location>
</feature>
<sequence length="143" mass="15978">MKKLLKGMITTILLTVLAFNFSSIETSAATWSSWQTVSGSCKVRVSTDYSVYTSNATSVDVQAESTNCPRMDYQMDIWGIDSTGYTFMIDAINPTTGYFSYRTPVKKLYLSNLTYSTQAKVRVLVDGPSGNKAVWSNNIMIYR</sequence>
<organism evidence="2 3">
    <name type="scientific">Gracilibacillus thailandensis</name>
    <dbReference type="NCBI Taxonomy" id="563735"/>
    <lineage>
        <taxon>Bacteria</taxon>
        <taxon>Bacillati</taxon>
        <taxon>Bacillota</taxon>
        <taxon>Bacilli</taxon>
        <taxon>Bacillales</taxon>
        <taxon>Bacillaceae</taxon>
        <taxon>Gracilibacillus</taxon>
    </lineage>
</organism>
<keyword evidence="3" id="KW-1185">Reference proteome</keyword>
<comment type="caution">
    <text evidence="2">The sequence shown here is derived from an EMBL/GenBank/DDBJ whole genome shotgun (WGS) entry which is preliminary data.</text>
</comment>
<name>A0A6N7QZX8_9BACI</name>
<feature type="chain" id="PRO_5026870477" evidence="1">
    <location>
        <begin position="29"/>
        <end position="143"/>
    </location>
</feature>
<gene>
    <name evidence="2" type="ORF">GH885_15050</name>
</gene>
<evidence type="ECO:0000313" key="3">
    <source>
        <dbReference type="Proteomes" id="UP000435187"/>
    </source>
</evidence>
<keyword evidence="1" id="KW-0732">Signal</keyword>
<accession>A0A6N7QZX8</accession>
<reference evidence="2 3" key="1">
    <citation type="submission" date="2019-10" db="EMBL/GenBank/DDBJ databases">
        <title>Gracilibacillus salitolerans sp. nov., a moderate halophile isolated from a saline soil in northwest China.</title>
        <authorList>
            <person name="Gan L."/>
        </authorList>
    </citation>
    <scope>NUCLEOTIDE SEQUENCE [LARGE SCALE GENOMIC DNA]</scope>
    <source>
        <strain evidence="2 3">TP2-8</strain>
    </source>
</reference>
<evidence type="ECO:0000256" key="1">
    <source>
        <dbReference type="SAM" id="SignalP"/>
    </source>
</evidence>
<dbReference type="Proteomes" id="UP000435187">
    <property type="component" value="Unassembled WGS sequence"/>
</dbReference>
<evidence type="ECO:0000313" key="2">
    <source>
        <dbReference type="EMBL" id="MRI67637.1"/>
    </source>
</evidence>
<dbReference type="EMBL" id="WJEE01000036">
    <property type="protein sequence ID" value="MRI67637.1"/>
    <property type="molecule type" value="Genomic_DNA"/>
</dbReference>
<dbReference type="RefSeq" id="WP_153836200.1">
    <property type="nucleotide sequence ID" value="NZ_JBHUMW010000068.1"/>
</dbReference>
<dbReference type="AlphaFoldDB" id="A0A6N7QZX8"/>
<proteinExistence type="predicted"/>
<protein>
    <submittedName>
        <fullName evidence="2">Uncharacterized protein</fullName>
    </submittedName>
</protein>